<accession>A0A4V3IUS0</accession>
<dbReference type="PANTHER" id="PTHR43398:SF1">
    <property type="entry name" value="DOLICHOL-PHOSPHATE MANNOSYLTRANSFERASE SUBUNIT 1"/>
    <property type="match status" value="1"/>
</dbReference>
<name>A0A4V3IUS0_9MICO</name>
<comment type="caution">
    <text evidence="5">The sequence shown here is derived from an EMBL/GenBank/DDBJ whole genome shotgun (WGS) entry which is preliminary data.</text>
</comment>
<feature type="domain" description="Glycosyltransferase 2-like" evidence="4">
    <location>
        <begin position="11"/>
        <end position="174"/>
    </location>
</feature>
<dbReference type="GO" id="GO:0009247">
    <property type="term" value="P:glycolipid biosynthetic process"/>
    <property type="evidence" value="ECO:0007669"/>
    <property type="project" value="TreeGrafter"/>
</dbReference>
<dbReference type="RefSeq" id="WP_134550363.1">
    <property type="nucleotide sequence ID" value="NZ_SOHL01000003.1"/>
</dbReference>
<evidence type="ECO:0000313" key="6">
    <source>
        <dbReference type="Proteomes" id="UP000297983"/>
    </source>
</evidence>
<dbReference type="Pfam" id="PF00535">
    <property type="entry name" value="Glycos_transf_2"/>
    <property type="match status" value="1"/>
</dbReference>
<sequence length="256" mass="27514">MPTNPTPTTLVLVPTYNEAENIAAIVDRLRFSVPEVHILVVDDASPDGTGALADGIAARDASVHVLHRTEKTGLGAAYLDGFGWGLSRGYTQLVQLDADGSHLPEQLARLLAAADTADVVMGSRWVPGGAIENWPWHRRALSRGGSLYSRLLLRLPQRDATGGYRVYSARALERMDLSSVDSLGYCFQIEMLLHAVRADLRVVEVPITFVERVRGSSKMSPRIAVEAMARVTLWGVTGMGISRAGARAAAAATRGA</sequence>
<proteinExistence type="inferred from homology"/>
<dbReference type="AlphaFoldDB" id="A0A4V3IUS0"/>
<dbReference type="GO" id="GO:0004582">
    <property type="term" value="F:dolichyl-phosphate beta-D-mannosyltransferase activity"/>
    <property type="evidence" value="ECO:0007669"/>
    <property type="project" value="InterPro"/>
</dbReference>
<evidence type="ECO:0000256" key="2">
    <source>
        <dbReference type="ARBA" id="ARBA00022676"/>
    </source>
</evidence>
<dbReference type="InterPro" id="IPR039528">
    <property type="entry name" value="DPM1-like"/>
</dbReference>
<dbReference type="PANTHER" id="PTHR43398">
    <property type="entry name" value="DOLICHOL-PHOSPHATE MANNOSYLTRANSFERASE SUBUNIT 1"/>
    <property type="match status" value="1"/>
</dbReference>
<organism evidence="5 6">
    <name type="scientific">Cryobacterium gelidum</name>
    <dbReference type="NCBI Taxonomy" id="1259164"/>
    <lineage>
        <taxon>Bacteria</taxon>
        <taxon>Bacillati</taxon>
        <taxon>Actinomycetota</taxon>
        <taxon>Actinomycetes</taxon>
        <taxon>Micrococcales</taxon>
        <taxon>Microbacteriaceae</taxon>
        <taxon>Cryobacterium</taxon>
    </lineage>
</organism>
<protein>
    <submittedName>
        <fullName evidence="5">Polyprenol monophosphomannose synthase</fullName>
    </submittedName>
</protein>
<evidence type="ECO:0000313" key="5">
    <source>
        <dbReference type="EMBL" id="TFD73776.1"/>
    </source>
</evidence>
<evidence type="ECO:0000256" key="1">
    <source>
        <dbReference type="ARBA" id="ARBA00006739"/>
    </source>
</evidence>
<dbReference type="Gene3D" id="3.90.550.10">
    <property type="entry name" value="Spore Coat Polysaccharide Biosynthesis Protein SpsA, Chain A"/>
    <property type="match status" value="1"/>
</dbReference>
<keyword evidence="6" id="KW-1185">Reference proteome</keyword>
<keyword evidence="2" id="KW-0328">Glycosyltransferase</keyword>
<dbReference type="EMBL" id="SOHL01000003">
    <property type="protein sequence ID" value="TFD73776.1"/>
    <property type="molecule type" value="Genomic_DNA"/>
</dbReference>
<dbReference type="GO" id="GO:0016020">
    <property type="term" value="C:membrane"/>
    <property type="evidence" value="ECO:0007669"/>
    <property type="project" value="GOC"/>
</dbReference>
<dbReference type="SUPFAM" id="SSF53448">
    <property type="entry name" value="Nucleotide-diphospho-sugar transferases"/>
    <property type="match status" value="1"/>
</dbReference>
<dbReference type="Proteomes" id="UP000297983">
    <property type="component" value="Unassembled WGS sequence"/>
</dbReference>
<reference evidence="5 6" key="1">
    <citation type="submission" date="2019-03" db="EMBL/GenBank/DDBJ databases">
        <title>Genomics of glacier-inhabiting Cryobacterium strains.</title>
        <authorList>
            <person name="Liu Q."/>
            <person name="Xin Y.-H."/>
        </authorList>
    </citation>
    <scope>NUCLEOTIDE SEQUENCE [LARGE SCALE GENOMIC DNA]</scope>
    <source>
        <strain evidence="5 6">Hz16</strain>
    </source>
</reference>
<comment type="similarity">
    <text evidence="1">Belongs to the glycosyltransferase 2 family.</text>
</comment>
<dbReference type="InterPro" id="IPR001173">
    <property type="entry name" value="Glyco_trans_2-like"/>
</dbReference>
<evidence type="ECO:0000256" key="3">
    <source>
        <dbReference type="ARBA" id="ARBA00022679"/>
    </source>
</evidence>
<gene>
    <name evidence="5" type="ORF">E3T50_02350</name>
</gene>
<dbReference type="FunFam" id="3.90.550.10:FF:000122">
    <property type="entry name" value="Dolichol-phosphate mannosyltransferase subunit 1"/>
    <property type="match status" value="1"/>
</dbReference>
<keyword evidence="3" id="KW-0808">Transferase</keyword>
<dbReference type="InterPro" id="IPR029044">
    <property type="entry name" value="Nucleotide-diphossugar_trans"/>
</dbReference>
<dbReference type="CDD" id="cd06442">
    <property type="entry name" value="DPM1_like"/>
    <property type="match status" value="1"/>
</dbReference>
<evidence type="ECO:0000259" key="4">
    <source>
        <dbReference type="Pfam" id="PF00535"/>
    </source>
</evidence>